<feature type="transmembrane region" description="Helical" evidence="6">
    <location>
        <begin position="171"/>
        <end position="196"/>
    </location>
</feature>
<evidence type="ECO:0000313" key="9">
    <source>
        <dbReference type="Proteomes" id="UP000186292"/>
    </source>
</evidence>
<evidence type="ECO:0000259" key="7">
    <source>
        <dbReference type="Pfam" id="PF02687"/>
    </source>
</evidence>
<feature type="transmembrane region" description="Helical" evidence="6">
    <location>
        <begin position="138"/>
        <end position="159"/>
    </location>
</feature>
<keyword evidence="3 6" id="KW-0812">Transmembrane</keyword>
<feature type="transmembrane region" description="Helical" evidence="6">
    <location>
        <begin position="30"/>
        <end position="54"/>
    </location>
</feature>
<evidence type="ECO:0000256" key="3">
    <source>
        <dbReference type="ARBA" id="ARBA00022692"/>
    </source>
</evidence>
<dbReference type="GO" id="GO:0005886">
    <property type="term" value="C:plasma membrane"/>
    <property type="evidence" value="ECO:0007669"/>
    <property type="project" value="UniProtKB-SubCell"/>
</dbReference>
<feature type="transmembrane region" description="Helical" evidence="6">
    <location>
        <begin position="424"/>
        <end position="445"/>
    </location>
</feature>
<proteinExistence type="predicted"/>
<feature type="transmembrane region" description="Helical" evidence="6">
    <location>
        <begin position="304"/>
        <end position="322"/>
    </location>
</feature>
<dbReference type="RefSeq" id="WP_076598163.1">
    <property type="nucleotide sequence ID" value="NZ_CP046976.1"/>
</dbReference>
<evidence type="ECO:0000256" key="4">
    <source>
        <dbReference type="ARBA" id="ARBA00022989"/>
    </source>
</evidence>
<gene>
    <name evidence="8" type="ORF">SAMN05444817_101175</name>
</gene>
<evidence type="ECO:0000256" key="2">
    <source>
        <dbReference type="ARBA" id="ARBA00022475"/>
    </source>
</evidence>
<dbReference type="EMBL" id="FTOF01000001">
    <property type="protein sequence ID" value="SIS38879.1"/>
    <property type="molecule type" value="Genomic_DNA"/>
</dbReference>
<organism evidence="8 9">
    <name type="scientific">Corynebacterium appendicis CIP 107643</name>
    <dbReference type="NCBI Taxonomy" id="1161099"/>
    <lineage>
        <taxon>Bacteria</taxon>
        <taxon>Bacillati</taxon>
        <taxon>Actinomycetota</taxon>
        <taxon>Actinomycetes</taxon>
        <taxon>Mycobacteriales</taxon>
        <taxon>Corynebacteriaceae</taxon>
        <taxon>Corynebacterium</taxon>
    </lineage>
</organism>
<sequence length="464" mass="49391">MSAVTLLNAAQSSSSEGRAQRQTGERWVRALSLVAFAVSTWILCTLAAGTWMFAQRHWHPHDRLIEVQENAGGPLSMPYIFLALFASLLVIPTLLGLLTQAARANLGGREEQLAILRLIGATPGQVRGMMILDALRQALVGLGIGTVLYLVSVPAWSLLSFQEKRIGTWEMLTWWVVPVAWVVVLALAAASVWLALRRVAVTPLGVTKKVPPKGQSVITLVISLVAAIFLYRYLNTLSIAPEADATEFFVMLVVVAGVLMVNALIAVGVIQLIARVSYLLPGSANYVATRRVGRGVRTTWKRVAALYFVAFIAGAGSGFSAVPQIEDDPALKMVTADIPSGVAITAVFGAVLLIASTLLTQALAVVEQKQLTKSLYFIGAPAKFHTSVAIREVGIPMALVTLMGFGMGSMMGLAMVIASVDALLLQHALFAALIVLALAGCVAAVSATGKLRERVLSETGRLND</sequence>
<dbReference type="Proteomes" id="UP000186292">
    <property type="component" value="Unassembled WGS sequence"/>
</dbReference>
<dbReference type="STRING" id="1161099.SAMN05444817_101175"/>
<dbReference type="Pfam" id="PF02687">
    <property type="entry name" value="FtsX"/>
    <property type="match status" value="1"/>
</dbReference>
<feature type="transmembrane region" description="Helical" evidence="6">
    <location>
        <begin position="342"/>
        <end position="366"/>
    </location>
</feature>
<dbReference type="OrthoDB" id="5118998at2"/>
<feature type="transmembrane region" description="Helical" evidence="6">
    <location>
        <begin position="217"/>
        <end position="234"/>
    </location>
</feature>
<protein>
    <submittedName>
        <fullName evidence="8">FtsX-like permease family protein</fullName>
    </submittedName>
</protein>
<evidence type="ECO:0000256" key="6">
    <source>
        <dbReference type="SAM" id="Phobius"/>
    </source>
</evidence>
<feature type="transmembrane region" description="Helical" evidence="6">
    <location>
        <begin position="393"/>
        <end position="418"/>
    </location>
</feature>
<keyword evidence="9" id="KW-1185">Reference proteome</keyword>
<feature type="transmembrane region" description="Helical" evidence="6">
    <location>
        <begin position="249"/>
        <end position="274"/>
    </location>
</feature>
<feature type="transmembrane region" description="Helical" evidence="6">
    <location>
        <begin position="79"/>
        <end position="99"/>
    </location>
</feature>
<keyword evidence="4 6" id="KW-1133">Transmembrane helix</keyword>
<evidence type="ECO:0000256" key="5">
    <source>
        <dbReference type="ARBA" id="ARBA00023136"/>
    </source>
</evidence>
<dbReference type="AlphaFoldDB" id="A0A1N7IP75"/>
<comment type="subcellular location">
    <subcellularLocation>
        <location evidence="1">Cell membrane</location>
        <topology evidence="1">Multi-pass membrane protein</topology>
    </subcellularLocation>
</comment>
<accession>A0A1N7IP75</accession>
<keyword evidence="2" id="KW-1003">Cell membrane</keyword>
<feature type="domain" description="ABC3 transporter permease C-terminal" evidence="7">
    <location>
        <begin position="85"/>
        <end position="200"/>
    </location>
</feature>
<reference evidence="9" key="1">
    <citation type="submission" date="2017-01" db="EMBL/GenBank/DDBJ databases">
        <authorList>
            <person name="Varghese N."/>
            <person name="Submissions S."/>
        </authorList>
    </citation>
    <scope>NUCLEOTIDE SEQUENCE [LARGE SCALE GENOMIC DNA]</scope>
    <source>
        <strain evidence="9">DSM 44531</strain>
    </source>
</reference>
<keyword evidence="5 6" id="KW-0472">Membrane</keyword>
<evidence type="ECO:0000256" key="1">
    <source>
        <dbReference type="ARBA" id="ARBA00004651"/>
    </source>
</evidence>
<dbReference type="InterPro" id="IPR003838">
    <property type="entry name" value="ABC3_permease_C"/>
</dbReference>
<name>A0A1N7IP75_9CORY</name>
<evidence type="ECO:0000313" key="8">
    <source>
        <dbReference type="EMBL" id="SIS38879.1"/>
    </source>
</evidence>